<dbReference type="PANTHER" id="PTHR42776:SF27">
    <property type="entry name" value="DIPEPTIDYL PEPTIDASE FAMILY MEMBER 6"/>
    <property type="match status" value="1"/>
</dbReference>
<reference evidence="3 4" key="1">
    <citation type="submission" date="2021-04" db="EMBL/GenBank/DDBJ databases">
        <title>The genome sequence of Ideonella sp. 3Y2.</title>
        <authorList>
            <person name="Liu Y."/>
        </authorList>
    </citation>
    <scope>NUCLEOTIDE SEQUENCE [LARGE SCALE GENOMIC DNA]</scope>
    <source>
        <strain evidence="3 4">3Y2</strain>
    </source>
</reference>
<dbReference type="InterPro" id="IPR029058">
    <property type="entry name" value="AB_hydrolase_fold"/>
</dbReference>
<proteinExistence type="predicted"/>
<sequence>MNDARMRGSRRLSAWLMTILLALLPGLAAAAAVPVERFFQRPAIEQLKLSPSGRQLAFTTSVKRERVGLVVMNLDGDRSLRWVAAFEDGDIGRFQWVNDERLVFSAIDYQEGSGEDYEYAPGLYSVKSDGTEFRQLVYRRNTPAPIDTRIRDNTLTWNHQLLQVLPGQGDEVIVGQWLIGRGEVTGVEPMWLNTATGRTRRIDLSGTPRHAMAWWFDPQGVPRALVAVRDNRASILWNGRDGGGWRTLAEAARDELPFTPEAVDGKGELYLVHRHGAGGWEALGRYDFAAGRPAATNLVEAPGFDVSPDLVFDSTGQRLLGVHLETDAHTTVWYDPALRALQAKIDALLPDWSNRLSCARCERDDRVVLVHSRSASDPGRVWLWRPDQEGRNALQLMQVARPEVPVAQMADKGFERIRTRDGREMPLWVTRPVGLPAKARPPAVVLVHGGPWVRGGHWAWDPMVQFLASRGYVVIEPEFRGSAGYGLVHERAGDRQWGRAMQDDLADALRYVQSKGIAGERACIMGASYGGYATLMGLVSQPELWSCGIQWVGVADMELFLKGSWLVRDDISSQGRSVSLPKRVARLPEDAAMVEAIDPVRQAARIKAPLLMAYGTEDQRVPIAHGERMRDALRRAGREPEWVVYPGEAHGWRTEKNQIDFARRVEAFLAKHLPASGP</sequence>
<gene>
    <name evidence="3" type="ORF">KAK03_00850</name>
</gene>
<feature type="domain" description="Peptidase S9 prolyl oligopeptidase catalytic" evidence="2">
    <location>
        <begin position="462"/>
        <end position="673"/>
    </location>
</feature>
<accession>A0A941BJE9</accession>
<dbReference type="RefSeq" id="WP_210851162.1">
    <property type="nucleotide sequence ID" value="NZ_JAGQDD010000001.1"/>
</dbReference>
<dbReference type="SUPFAM" id="SSF82171">
    <property type="entry name" value="DPP6 N-terminal domain-like"/>
    <property type="match status" value="1"/>
</dbReference>
<dbReference type="SUPFAM" id="SSF53474">
    <property type="entry name" value="alpha/beta-Hydrolases"/>
    <property type="match status" value="1"/>
</dbReference>
<dbReference type="InterPro" id="IPR001375">
    <property type="entry name" value="Peptidase_S9_cat"/>
</dbReference>
<dbReference type="Gene3D" id="3.40.50.1820">
    <property type="entry name" value="alpha/beta hydrolase"/>
    <property type="match status" value="1"/>
</dbReference>
<name>A0A941BJE9_9BURK</name>
<dbReference type="Pfam" id="PF00326">
    <property type="entry name" value="Peptidase_S9"/>
    <property type="match status" value="1"/>
</dbReference>
<evidence type="ECO:0000313" key="4">
    <source>
        <dbReference type="Proteomes" id="UP000676246"/>
    </source>
</evidence>
<keyword evidence="1" id="KW-0378">Hydrolase</keyword>
<protein>
    <submittedName>
        <fullName evidence="3">S9 family peptidase</fullName>
    </submittedName>
</protein>
<evidence type="ECO:0000256" key="1">
    <source>
        <dbReference type="ARBA" id="ARBA00022801"/>
    </source>
</evidence>
<dbReference type="Gene3D" id="2.120.10.30">
    <property type="entry name" value="TolB, C-terminal domain"/>
    <property type="match status" value="1"/>
</dbReference>
<dbReference type="GO" id="GO:0006508">
    <property type="term" value="P:proteolysis"/>
    <property type="evidence" value="ECO:0007669"/>
    <property type="project" value="InterPro"/>
</dbReference>
<dbReference type="AlphaFoldDB" id="A0A941BJE9"/>
<keyword evidence="4" id="KW-1185">Reference proteome</keyword>
<dbReference type="InterPro" id="IPR011042">
    <property type="entry name" value="6-blade_b-propeller_TolB-like"/>
</dbReference>
<dbReference type="GO" id="GO:0004252">
    <property type="term" value="F:serine-type endopeptidase activity"/>
    <property type="evidence" value="ECO:0007669"/>
    <property type="project" value="TreeGrafter"/>
</dbReference>
<evidence type="ECO:0000259" key="2">
    <source>
        <dbReference type="Pfam" id="PF00326"/>
    </source>
</evidence>
<dbReference type="EMBL" id="JAGQDD010000001">
    <property type="protein sequence ID" value="MBQ0929014.1"/>
    <property type="molecule type" value="Genomic_DNA"/>
</dbReference>
<dbReference type="PANTHER" id="PTHR42776">
    <property type="entry name" value="SERINE PEPTIDASE S9 FAMILY MEMBER"/>
    <property type="match status" value="1"/>
</dbReference>
<evidence type="ECO:0000313" key="3">
    <source>
        <dbReference type="EMBL" id="MBQ0929014.1"/>
    </source>
</evidence>
<dbReference type="Proteomes" id="UP000676246">
    <property type="component" value="Unassembled WGS sequence"/>
</dbReference>
<comment type="caution">
    <text evidence="3">The sequence shown here is derived from an EMBL/GenBank/DDBJ whole genome shotgun (WGS) entry which is preliminary data.</text>
</comment>
<organism evidence="3 4">
    <name type="scientific">Ideonella alba</name>
    <dbReference type="NCBI Taxonomy" id="2824118"/>
    <lineage>
        <taxon>Bacteria</taxon>
        <taxon>Pseudomonadati</taxon>
        <taxon>Pseudomonadota</taxon>
        <taxon>Betaproteobacteria</taxon>
        <taxon>Burkholderiales</taxon>
        <taxon>Sphaerotilaceae</taxon>
        <taxon>Ideonella</taxon>
    </lineage>
</organism>